<protein>
    <submittedName>
        <fullName evidence="1">Uncharacterized protein</fullName>
    </submittedName>
</protein>
<name>A0A2U3LJF5_9FIRM</name>
<dbReference type="EMBL" id="OMOF01000512">
    <property type="protein sequence ID" value="SPF52101.1"/>
    <property type="molecule type" value="Genomic_DNA"/>
</dbReference>
<evidence type="ECO:0000313" key="2">
    <source>
        <dbReference type="Proteomes" id="UP000238916"/>
    </source>
</evidence>
<proteinExistence type="predicted"/>
<sequence length="50" mass="5800">MISVEQDLMSTANKDYITLLHQDQERSTKNRNPAVMFSAGFCSFLLFWTI</sequence>
<evidence type="ECO:0000313" key="1">
    <source>
        <dbReference type="EMBL" id="SPF52101.1"/>
    </source>
</evidence>
<accession>A0A2U3LJF5</accession>
<organism evidence="1 2">
    <name type="scientific">Candidatus Desulfosporosinus infrequens</name>
    <dbReference type="NCBI Taxonomy" id="2043169"/>
    <lineage>
        <taxon>Bacteria</taxon>
        <taxon>Bacillati</taxon>
        <taxon>Bacillota</taxon>
        <taxon>Clostridia</taxon>
        <taxon>Eubacteriales</taxon>
        <taxon>Desulfitobacteriaceae</taxon>
        <taxon>Desulfosporosinus</taxon>
    </lineage>
</organism>
<reference evidence="2" key="1">
    <citation type="submission" date="2018-02" db="EMBL/GenBank/DDBJ databases">
        <authorList>
            <person name="Hausmann B."/>
        </authorList>
    </citation>
    <scope>NUCLEOTIDE SEQUENCE [LARGE SCALE GENOMIC DNA]</scope>
    <source>
        <strain evidence="2">Peat soil MAG SbF1</strain>
    </source>
</reference>
<dbReference type="Proteomes" id="UP000238916">
    <property type="component" value="Unassembled WGS sequence"/>
</dbReference>
<dbReference type="AlphaFoldDB" id="A0A2U3LJF5"/>
<gene>
    <name evidence="1" type="ORF">SBF1_560023</name>
</gene>